<dbReference type="Gene3D" id="3.90.1530.10">
    <property type="entry name" value="Conserved hypothetical protein from pyrococcus furiosus pfu- 392566-001, ParB domain"/>
    <property type="match status" value="1"/>
</dbReference>
<evidence type="ECO:0000313" key="4">
    <source>
        <dbReference type="Proteomes" id="UP000295680"/>
    </source>
</evidence>
<sequence length="380" mass="41575">MEKRKSVQRRGPFSRSARAFVSADHTGADLREGTDNAAEDLAILPKPRPQRTALAVYPASGPNTYRVPLDSLLPGDSPRLVGEDAEHIRVLAQPDRPLPPILVHRPTMRVIDGMHRIGAARLRGEDTIEAVFFDGSDDDAFVMAVRSNIAHGLPLSFADREAAVARIITAHPDWSDRAIAAATGLAAQTVAGVRGRIIGLPSATARIGRDGRIRPLDSTDGRRVASRLIAARPDASLREIARSSGISPATVRDVRARLQRGEDPVPQRRPRAERPIRPLSGPERAEIGPAPCQDEPEGLSAKDRNAVLQNLERDPSLRFARSGHLVLRWLARRVIAGEEWRNVADAVPPHSAYIIAALARRCAREWLEFAKQLEHRLGGK</sequence>
<feature type="region of interest" description="Disordered" evidence="1">
    <location>
        <begin position="257"/>
        <end position="298"/>
    </location>
</feature>
<dbReference type="SUPFAM" id="SSF110849">
    <property type="entry name" value="ParB/Sulfiredoxin"/>
    <property type="match status" value="1"/>
</dbReference>
<evidence type="ECO:0000256" key="1">
    <source>
        <dbReference type="SAM" id="MobiDB-lite"/>
    </source>
</evidence>
<reference evidence="3 4" key="1">
    <citation type="submission" date="2019-03" db="EMBL/GenBank/DDBJ databases">
        <title>Genomic Encyclopedia of Type Strains, Phase IV (KMG-IV): sequencing the most valuable type-strain genomes for metagenomic binning, comparative biology and taxonomic classification.</title>
        <authorList>
            <person name="Goeker M."/>
        </authorList>
    </citation>
    <scope>NUCLEOTIDE SEQUENCE [LARGE SCALE GENOMIC DNA]</scope>
    <source>
        <strain evidence="3 4">DSM 45934</strain>
    </source>
</reference>
<gene>
    <name evidence="3" type="ORF">EV192_103260</name>
</gene>
<dbReference type="OrthoDB" id="3701787at2"/>
<name>A0A4R2K311_9PSEU</name>
<feature type="domain" description="ParB-like N-terminal" evidence="2">
    <location>
        <begin position="65"/>
        <end position="149"/>
    </location>
</feature>
<organism evidence="3 4">
    <name type="scientific">Actinocrispum wychmicini</name>
    <dbReference type="NCBI Taxonomy" id="1213861"/>
    <lineage>
        <taxon>Bacteria</taxon>
        <taxon>Bacillati</taxon>
        <taxon>Actinomycetota</taxon>
        <taxon>Actinomycetes</taxon>
        <taxon>Pseudonocardiales</taxon>
        <taxon>Pseudonocardiaceae</taxon>
        <taxon>Actinocrispum</taxon>
    </lineage>
</organism>
<dbReference type="Proteomes" id="UP000295680">
    <property type="component" value="Unassembled WGS sequence"/>
</dbReference>
<feature type="compositionally biased region" description="Basic and acidic residues" evidence="1">
    <location>
        <begin position="257"/>
        <end position="276"/>
    </location>
</feature>
<dbReference type="AlphaFoldDB" id="A0A4R2K311"/>
<dbReference type="InterPro" id="IPR036086">
    <property type="entry name" value="ParB/Sulfiredoxin_sf"/>
</dbReference>
<keyword evidence="4" id="KW-1185">Reference proteome</keyword>
<evidence type="ECO:0000313" key="3">
    <source>
        <dbReference type="EMBL" id="TCO60685.1"/>
    </source>
</evidence>
<protein>
    <submittedName>
        <fullName evidence="3">ParB-like chromosome segregation protein Spo0J</fullName>
    </submittedName>
</protein>
<feature type="region of interest" description="Disordered" evidence="1">
    <location>
        <begin position="1"/>
        <end position="35"/>
    </location>
</feature>
<accession>A0A4R2K311</accession>
<dbReference type="InterPro" id="IPR003115">
    <property type="entry name" value="ParB_N"/>
</dbReference>
<dbReference type="EMBL" id="SLWS01000003">
    <property type="protein sequence ID" value="TCO60685.1"/>
    <property type="molecule type" value="Genomic_DNA"/>
</dbReference>
<proteinExistence type="predicted"/>
<dbReference type="SMART" id="SM00470">
    <property type="entry name" value="ParB"/>
    <property type="match status" value="1"/>
</dbReference>
<comment type="caution">
    <text evidence="3">The sequence shown here is derived from an EMBL/GenBank/DDBJ whole genome shotgun (WGS) entry which is preliminary data.</text>
</comment>
<evidence type="ECO:0000259" key="2">
    <source>
        <dbReference type="SMART" id="SM00470"/>
    </source>
</evidence>